<evidence type="ECO:0000256" key="6">
    <source>
        <dbReference type="ARBA" id="ARBA00022556"/>
    </source>
</evidence>
<dbReference type="AlphaFoldDB" id="A0A926IL25"/>
<sequence>MSKIIDAEEISNILPHRYPFLFVDKVEIVEEGKKGIGFKNVTINEYYFQGHFPEKPVMPGVIIIETIAQVGAVILLSKDEYKGLIPYFAGINKFRFKRVVKPGDMLRMEVEITKLRGSIGIGEGKAYVGEEVAAEGEFMFAIEG</sequence>
<keyword evidence="4 10" id="KW-0963">Cytoplasm</keyword>
<feature type="active site" evidence="10">
    <location>
        <position position="51"/>
    </location>
</feature>
<dbReference type="NCBIfam" id="NF000582">
    <property type="entry name" value="PRK00006.1"/>
    <property type="match status" value="1"/>
</dbReference>
<comment type="catalytic activity">
    <reaction evidence="1 10">
        <text>a (3R)-hydroxyacyl-[ACP] = a (2E)-enoyl-[ACP] + H2O</text>
        <dbReference type="Rhea" id="RHEA:13097"/>
        <dbReference type="Rhea" id="RHEA-COMP:9925"/>
        <dbReference type="Rhea" id="RHEA-COMP:9945"/>
        <dbReference type="ChEBI" id="CHEBI:15377"/>
        <dbReference type="ChEBI" id="CHEBI:78784"/>
        <dbReference type="ChEBI" id="CHEBI:78827"/>
        <dbReference type="EC" id="4.2.1.59"/>
    </reaction>
</comment>
<dbReference type="FunFam" id="3.10.129.10:FF:000001">
    <property type="entry name" value="3-hydroxyacyl-[acyl-carrier-protein] dehydratase FabZ"/>
    <property type="match status" value="1"/>
</dbReference>
<dbReference type="CDD" id="cd01288">
    <property type="entry name" value="FabZ"/>
    <property type="match status" value="1"/>
</dbReference>
<evidence type="ECO:0000313" key="12">
    <source>
        <dbReference type="Proteomes" id="UP000601171"/>
    </source>
</evidence>
<dbReference type="Gene3D" id="3.10.129.10">
    <property type="entry name" value="Hotdog Thioesterase"/>
    <property type="match status" value="1"/>
</dbReference>
<keyword evidence="8 10" id="KW-0456">Lyase</keyword>
<reference evidence="11" key="1">
    <citation type="submission" date="2020-08" db="EMBL/GenBank/DDBJ databases">
        <title>Genome public.</title>
        <authorList>
            <person name="Liu C."/>
            <person name="Sun Q."/>
        </authorList>
    </citation>
    <scope>NUCLEOTIDE SEQUENCE</scope>
    <source>
        <strain evidence="11">BX21</strain>
    </source>
</reference>
<dbReference type="EC" id="4.2.1.59" evidence="10"/>
<dbReference type="SUPFAM" id="SSF54637">
    <property type="entry name" value="Thioesterase/thiol ester dehydrase-isomerase"/>
    <property type="match status" value="1"/>
</dbReference>
<evidence type="ECO:0000256" key="9">
    <source>
        <dbReference type="ARBA" id="ARBA00025049"/>
    </source>
</evidence>
<dbReference type="PANTHER" id="PTHR30272">
    <property type="entry name" value="3-HYDROXYACYL-[ACYL-CARRIER-PROTEIN] DEHYDRATASE"/>
    <property type="match status" value="1"/>
</dbReference>
<evidence type="ECO:0000256" key="8">
    <source>
        <dbReference type="ARBA" id="ARBA00023239"/>
    </source>
</evidence>
<evidence type="ECO:0000256" key="1">
    <source>
        <dbReference type="ARBA" id="ARBA00001055"/>
    </source>
</evidence>
<evidence type="ECO:0000256" key="7">
    <source>
        <dbReference type="ARBA" id="ARBA00023098"/>
    </source>
</evidence>
<dbReference type="InterPro" id="IPR029069">
    <property type="entry name" value="HotDog_dom_sf"/>
</dbReference>
<dbReference type="EMBL" id="JACRTG010000018">
    <property type="protein sequence ID" value="MBC8588253.1"/>
    <property type="molecule type" value="Genomic_DNA"/>
</dbReference>
<dbReference type="GO" id="GO:0006633">
    <property type="term" value="P:fatty acid biosynthetic process"/>
    <property type="evidence" value="ECO:0007669"/>
    <property type="project" value="UniProtKB-UniRule"/>
</dbReference>
<accession>A0A926IL25</accession>
<dbReference type="Proteomes" id="UP000601171">
    <property type="component" value="Unassembled WGS sequence"/>
</dbReference>
<dbReference type="Pfam" id="PF07977">
    <property type="entry name" value="FabA"/>
    <property type="match status" value="1"/>
</dbReference>
<name>A0A926IL25_9FIRM</name>
<comment type="caution">
    <text evidence="11">The sequence shown here is derived from an EMBL/GenBank/DDBJ whole genome shotgun (WGS) entry which is preliminary data.</text>
</comment>
<keyword evidence="5 10" id="KW-0444">Lipid biosynthesis</keyword>
<dbReference type="InterPro" id="IPR010084">
    <property type="entry name" value="FabZ"/>
</dbReference>
<gene>
    <name evidence="10 11" type="primary">fabZ</name>
    <name evidence="11" type="ORF">H8707_08365</name>
</gene>
<dbReference type="RefSeq" id="WP_262429702.1">
    <property type="nucleotide sequence ID" value="NZ_JACRTG010000018.1"/>
</dbReference>
<keyword evidence="6 10" id="KW-0441">Lipid A biosynthesis</keyword>
<dbReference type="GO" id="GO:0016020">
    <property type="term" value="C:membrane"/>
    <property type="evidence" value="ECO:0007669"/>
    <property type="project" value="GOC"/>
</dbReference>
<dbReference type="PANTHER" id="PTHR30272:SF1">
    <property type="entry name" value="3-HYDROXYACYL-[ACYL-CARRIER-PROTEIN] DEHYDRATASE"/>
    <property type="match status" value="1"/>
</dbReference>
<evidence type="ECO:0000256" key="5">
    <source>
        <dbReference type="ARBA" id="ARBA00022516"/>
    </source>
</evidence>
<dbReference type="GO" id="GO:0009245">
    <property type="term" value="P:lipid A biosynthetic process"/>
    <property type="evidence" value="ECO:0007669"/>
    <property type="project" value="UniProtKB-UniRule"/>
</dbReference>
<evidence type="ECO:0000256" key="2">
    <source>
        <dbReference type="ARBA" id="ARBA00004496"/>
    </source>
</evidence>
<dbReference type="GO" id="GO:0019171">
    <property type="term" value="F:(3R)-hydroxyacyl-[acyl-carrier-protein] dehydratase activity"/>
    <property type="evidence" value="ECO:0007669"/>
    <property type="project" value="UniProtKB-EC"/>
</dbReference>
<dbReference type="NCBIfam" id="TIGR01750">
    <property type="entry name" value="fabZ"/>
    <property type="match status" value="1"/>
</dbReference>
<keyword evidence="7 10" id="KW-0443">Lipid metabolism</keyword>
<protein>
    <recommendedName>
        <fullName evidence="10">3-hydroxyacyl-[acyl-carrier-protein] dehydratase FabZ</fullName>
        <ecNumber evidence="10">4.2.1.59</ecNumber>
    </recommendedName>
    <alternativeName>
        <fullName evidence="10">(3R)-hydroxymyristoyl-[acyl-carrier-protein] dehydratase</fullName>
        <shortName evidence="10">(3R)-hydroxymyristoyl-ACP dehydrase</shortName>
    </alternativeName>
    <alternativeName>
        <fullName evidence="10">Beta-hydroxyacyl-ACP dehydratase</fullName>
    </alternativeName>
</protein>
<evidence type="ECO:0000256" key="3">
    <source>
        <dbReference type="ARBA" id="ARBA00009174"/>
    </source>
</evidence>
<dbReference type="HAMAP" id="MF_00406">
    <property type="entry name" value="FabZ"/>
    <property type="match status" value="1"/>
</dbReference>
<comment type="subcellular location">
    <subcellularLocation>
        <location evidence="2 10">Cytoplasm</location>
    </subcellularLocation>
</comment>
<comment type="similarity">
    <text evidence="3 10">Belongs to the thioester dehydratase family. FabZ subfamily.</text>
</comment>
<dbReference type="GO" id="GO:0005737">
    <property type="term" value="C:cytoplasm"/>
    <property type="evidence" value="ECO:0007669"/>
    <property type="project" value="UniProtKB-SubCell"/>
</dbReference>
<proteinExistence type="inferred from homology"/>
<comment type="function">
    <text evidence="9 10">Involved in unsaturated fatty acids biosynthesis. Catalyzes the dehydration of short chain beta-hydroxyacyl-ACPs and long chain saturated and unsaturated beta-hydroxyacyl-ACPs.</text>
</comment>
<evidence type="ECO:0000313" key="11">
    <source>
        <dbReference type="EMBL" id="MBC8588253.1"/>
    </source>
</evidence>
<organism evidence="11 12">
    <name type="scientific">Paratissierella segnis</name>
    <dbReference type="NCBI Taxonomy" id="2763679"/>
    <lineage>
        <taxon>Bacteria</taxon>
        <taxon>Bacillati</taxon>
        <taxon>Bacillota</taxon>
        <taxon>Tissierellia</taxon>
        <taxon>Tissierellales</taxon>
        <taxon>Tissierellaceae</taxon>
        <taxon>Paratissierella</taxon>
    </lineage>
</organism>
<keyword evidence="12" id="KW-1185">Reference proteome</keyword>
<evidence type="ECO:0000256" key="4">
    <source>
        <dbReference type="ARBA" id="ARBA00022490"/>
    </source>
</evidence>
<evidence type="ECO:0000256" key="10">
    <source>
        <dbReference type="HAMAP-Rule" id="MF_00406"/>
    </source>
</evidence>
<dbReference type="InterPro" id="IPR013114">
    <property type="entry name" value="FabA_FabZ"/>
</dbReference>